<reference evidence="1" key="1">
    <citation type="submission" date="2024-07" db="EMBL/GenBank/DDBJ databases">
        <title>Genome Analysis of a Potential Novel Vibrio Species Secreting pH- and Thermo-stable Alginate Lyase and its Application in Producing Alginate Oligosaccharides.</title>
        <authorList>
            <person name="Huang H."/>
            <person name="Bao K."/>
        </authorList>
    </citation>
    <scope>NUCLEOTIDE SEQUENCE</scope>
    <source>
        <strain evidence="1">HB236076</strain>
    </source>
</reference>
<dbReference type="KEGG" id="vih:AB0763_12855"/>
<organism evidence="1">
    <name type="scientific">Vibrio sp. HB236076</name>
    <dbReference type="NCBI Taxonomy" id="3232307"/>
    <lineage>
        <taxon>Bacteria</taxon>
        <taxon>Pseudomonadati</taxon>
        <taxon>Pseudomonadota</taxon>
        <taxon>Gammaproteobacteria</taxon>
        <taxon>Vibrionales</taxon>
        <taxon>Vibrionaceae</taxon>
        <taxon>Vibrio</taxon>
    </lineage>
</organism>
<dbReference type="EMBL" id="CP162601">
    <property type="protein sequence ID" value="XDK25013.1"/>
    <property type="molecule type" value="Genomic_DNA"/>
</dbReference>
<gene>
    <name evidence="1" type="ORF">AB0763_12855</name>
</gene>
<proteinExistence type="predicted"/>
<dbReference type="AlphaFoldDB" id="A0AB39HGK2"/>
<sequence length="329" mass="37876">MQQGWSAYLLLFVTACFSQGLVAKQLSQAEIDRWLDDEQVNQKAALLLSEFTKDRLDVLRFSLQRIALPQQEVVRFKLLQAIEKKQWIFDGQMMAFIEEQSRRSPTYQFRYQGNGYEYTVPAFDYPAVANRLLQQWKKNQQGLSFVLAAERGELDLEDWLSPRHPDYQSRRRLLLEHLSLLSPDAIASLAQQLTSMGVTRWLPSSELVMRLAQASGDRKVYDLLWKMRADQYGQMALRALAQRNTSFSQQQIMAAVSNPSLKPLALELLAKTQPLTPQVRQFLVEKMGDRNDAQALARTLVQQGHVDWLKEVINTNKQVDIAAIEDVLY</sequence>
<evidence type="ECO:0008006" key="2">
    <source>
        <dbReference type="Google" id="ProtNLM"/>
    </source>
</evidence>
<protein>
    <recommendedName>
        <fullName evidence="2">HEAT repeat domain-containing protein</fullName>
    </recommendedName>
</protein>
<name>A0AB39HGK2_9VIBR</name>
<evidence type="ECO:0000313" key="1">
    <source>
        <dbReference type="EMBL" id="XDK25013.1"/>
    </source>
</evidence>
<dbReference type="RefSeq" id="WP_306102403.1">
    <property type="nucleotide sequence ID" value="NZ_CP162601.1"/>
</dbReference>
<accession>A0AB39HGK2</accession>